<dbReference type="GO" id="GO:0000155">
    <property type="term" value="F:phosphorelay sensor kinase activity"/>
    <property type="evidence" value="ECO:0007669"/>
    <property type="project" value="InterPro"/>
</dbReference>
<dbReference type="EMBL" id="JYNZ01000003">
    <property type="protein sequence ID" value="KXK26616.1"/>
    <property type="molecule type" value="Genomic_DNA"/>
</dbReference>
<evidence type="ECO:0000256" key="10">
    <source>
        <dbReference type="ARBA" id="ARBA00022777"/>
    </source>
</evidence>
<dbReference type="CDD" id="cd00082">
    <property type="entry name" value="HisKA"/>
    <property type="match status" value="1"/>
</dbReference>
<dbReference type="Gene3D" id="1.10.287.130">
    <property type="match status" value="1"/>
</dbReference>
<dbReference type="STRING" id="1617426.TR69_WS6001000623"/>
<keyword evidence="13" id="KW-0902">Two-component regulatory system</keyword>
<dbReference type="PROSITE" id="PS50112">
    <property type="entry name" value="PAS"/>
    <property type="match status" value="1"/>
</dbReference>
<sequence>MSGISISTKLIATLIVIMGIGGAISSVLSIRSQTQLVLERDIADERQYTLDDAEDILYFVDQVSDDVLHLAGDLRIALSYGENNGLSEVFIDNIGELLKSKEYFAEMHYIANNSEDSLGVTSSDGAMHLLEPELMKEWHAFLYQDIFGSMNEGRVYVTVFNDPPQARQYYNAISRAEGPTILFVTPVFTAENQRSGSLVTIVNGQELLNVVRKAEQQGTADVFVLDSQGKIIAAPDRRVGNTMPLLIEGAMLAELYPEYAQGILTGSQSMYFIENSVINLAQIGINPGHSPETFTVMRVTPEETVFLPVNQLRSQLIISNIAQFGFVALALYILSRTFVRPLIRLTEASREIARGNFDQRVNVHSEDEIGQLGKSFNAMAERLSEFKSQLEARVQEKTGELAVKVEELEQSNRRLNEIKQAILNVMEDVDIARNNAEQEKARAEAYLDSIGEGVVAIDTAGKVMLFNRSAENIVGRQFTEVLHKHINEVVHIIGKDKKGNLMRMSQPPITAALQENKKITTEYYIEDGTRRIPVASTVTPIVLEGSIIGAVEVMRDVTIEKQIDMAKSEFVSMVSHQLRTPITTINWYIEMVSQNLQNEIPEEDREYLTEIRQASGRMLELINSLLDVSRIELGTLPVTPKPTDIVELSESVIKELQHEIDTKQLHFKAEYEEGLPQVNVDPKLMRMVFTNLLSNAVKYTDLDDSVTLRIRAEGDTQSLEGDLLIEVEDTGIGIPEDQQSRIFEKMFRADNVKDTDVNGTGLGLYIIRSMLERLGGKIWFESEAGRGSTFHVSLPLK</sequence>
<dbReference type="InterPro" id="IPR003594">
    <property type="entry name" value="HATPase_dom"/>
</dbReference>
<keyword evidence="6" id="KW-0597">Phosphoprotein</keyword>
<keyword evidence="7 20" id="KW-0808">Transferase</keyword>
<feature type="domain" description="HAMP" evidence="19">
    <location>
        <begin position="336"/>
        <end position="388"/>
    </location>
</feature>
<evidence type="ECO:0000256" key="15">
    <source>
        <dbReference type="SAM" id="Coils"/>
    </source>
</evidence>
<comment type="subcellular location">
    <subcellularLocation>
        <location evidence="2">Cell membrane</location>
    </subcellularLocation>
    <subcellularLocation>
        <location evidence="3">Membrane raft</location>
        <topology evidence="3">Multi-pass membrane protein</topology>
    </subcellularLocation>
</comment>
<evidence type="ECO:0000256" key="9">
    <source>
        <dbReference type="ARBA" id="ARBA00022741"/>
    </source>
</evidence>
<evidence type="ECO:0000259" key="19">
    <source>
        <dbReference type="PROSITE" id="PS50885"/>
    </source>
</evidence>
<evidence type="ECO:0000256" key="5">
    <source>
        <dbReference type="ARBA" id="ARBA00022475"/>
    </source>
</evidence>
<dbReference type="InterPro" id="IPR035965">
    <property type="entry name" value="PAS-like_dom_sf"/>
</dbReference>
<feature type="transmembrane region" description="Helical" evidence="16">
    <location>
        <begin position="316"/>
        <end position="334"/>
    </location>
</feature>
<evidence type="ECO:0000256" key="6">
    <source>
        <dbReference type="ARBA" id="ARBA00022553"/>
    </source>
</evidence>
<evidence type="ECO:0000256" key="4">
    <source>
        <dbReference type="ARBA" id="ARBA00012438"/>
    </source>
</evidence>
<evidence type="ECO:0000256" key="12">
    <source>
        <dbReference type="ARBA" id="ARBA00022989"/>
    </source>
</evidence>
<evidence type="ECO:0000256" key="13">
    <source>
        <dbReference type="ARBA" id="ARBA00023012"/>
    </source>
</evidence>
<keyword evidence="11" id="KW-0067">ATP-binding</keyword>
<dbReference type="Pfam" id="PF00989">
    <property type="entry name" value="PAS"/>
    <property type="match status" value="1"/>
</dbReference>
<dbReference type="InterPro" id="IPR000014">
    <property type="entry name" value="PAS"/>
</dbReference>
<accession>A0A136LYC6</accession>
<evidence type="ECO:0000259" key="17">
    <source>
        <dbReference type="PROSITE" id="PS50109"/>
    </source>
</evidence>
<evidence type="ECO:0000256" key="14">
    <source>
        <dbReference type="ARBA" id="ARBA00023136"/>
    </source>
</evidence>
<dbReference type="InterPro" id="IPR036890">
    <property type="entry name" value="HATPase_C_sf"/>
</dbReference>
<dbReference type="EC" id="2.7.13.3" evidence="4"/>
<dbReference type="GO" id="GO:0005886">
    <property type="term" value="C:plasma membrane"/>
    <property type="evidence" value="ECO:0007669"/>
    <property type="project" value="UniProtKB-SubCell"/>
</dbReference>
<dbReference type="FunFam" id="1.10.287.130:FF:000001">
    <property type="entry name" value="Two-component sensor histidine kinase"/>
    <property type="match status" value="1"/>
</dbReference>
<feature type="coiled-coil region" evidence="15">
    <location>
        <begin position="401"/>
        <end position="446"/>
    </location>
</feature>
<proteinExistence type="predicted"/>
<dbReference type="PROSITE" id="PS50109">
    <property type="entry name" value="HIS_KIN"/>
    <property type="match status" value="1"/>
</dbReference>
<keyword evidence="5" id="KW-1003">Cell membrane</keyword>
<dbReference type="SUPFAM" id="SSF55874">
    <property type="entry name" value="ATPase domain of HSP90 chaperone/DNA topoisomerase II/histidine kinase"/>
    <property type="match status" value="1"/>
</dbReference>
<keyword evidence="8 16" id="KW-0812">Transmembrane</keyword>
<dbReference type="SUPFAM" id="SSF55785">
    <property type="entry name" value="PYP-like sensor domain (PAS domain)"/>
    <property type="match status" value="1"/>
</dbReference>
<comment type="catalytic activity">
    <reaction evidence="1">
        <text>ATP + protein L-histidine = ADP + protein N-phospho-L-histidine.</text>
        <dbReference type="EC" id="2.7.13.3"/>
    </reaction>
</comment>
<dbReference type="SMART" id="SM00387">
    <property type="entry name" value="HATPase_c"/>
    <property type="match status" value="1"/>
</dbReference>
<dbReference type="PRINTS" id="PR00344">
    <property type="entry name" value="BCTRLSENSOR"/>
</dbReference>
<dbReference type="SMART" id="SM00304">
    <property type="entry name" value="HAMP"/>
    <property type="match status" value="1"/>
</dbReference>
<dbReference type="Gene3D" id="3.30.565.10">
    <property type="entry name" value="Histidine kinase-like ATPase, C-terminal domain"/>
    <property type="match status" value="1"/>
</dbReference>
<reference evidence="20 21" key="1">
    <citation type="submission" date="2015-02" db="EMBL/GenBank/DDBJ databases">
        <title>Improved understanding of the partial-nitritation anammox process through 23 genomes representing the majority of the microbial community.</title>
        <authorList>
            <person name="Speth D.R."/>
            <person name="In T Zandt M."/>
            <person name="Guerrero Cruz S."/>
            <person name="Jetten M.S."/>
            <person name="Dutilh B.E."/>
        </authorList>
    </citation>
    <scope>NUCLEOTIDE SEQUENCE [LARGE SCALE GENOMIC DNA]</scope>
    <source>
        <strain evidence="20">OLB20</strain>
    </source>
</reference>
<name>A0A136LYC6_9BACT</name>
<protein>
    <recommendedName>
        <fullName evidence="4">histidine kinase</fullName>
        <ecNumber evidence="4">2.7.13.3</ecNumber>
    </recommendedName>
</protein>
<evidence type="ECO:0000256" key="3">
    <source>
        <dbReference type="ARBA" id="ARBA00004314"/>
    </source>
</evidence>
<dbReference type="NCBIfam" id="TIGR00229">
    <property type="entry name" value="sensory_box"/>
    <property type="match status" value="1"/>
</dbReference>
<evidence type="ECO:0000256" key="11">
    <source>
        <dbReference type="ARBA" id="ARBA00022840"/>
    </source>
</evidence>
<keyword evidence="9" id="KW-0547">Nucleotide-binding</keyword>
<dbReference type="Gene3D" id="1.10.8.500">
    <property type="entry name" value="HAMP domain in histidine kinase"/>
    <property type="match status" value="1"/>
</dbReference>
<evidence type="ECO:0000256" key="7">
    <source>
        <dbReference type="ARBA" id="ARBA00022679"/>
    </source>
</evidence>
<dbReference type="SMART" id="SM00091">
    <property type="entry name" value="PAS"/>
    <property type="match status" value="1"/>
</dbReference>
<dbReference type="PANTHER" id="PTHR42878:SF7">
    <property type="entry name" value="SENSOR HISTIDINE KINASE GLRK"/>
    <property type="match status" value="1"/>
</dbReference>
<dbReference type="FunFam" id="3.30.565.10:FF:000023">
    <property type="entry name" value="PAS domain-containing sensor histidine kinase"/>
    <property type="match status" value="1"/>
</dbReference>
<keyword evidence="12 16" id="KW-1133">Transmembrane helix</keyword>
<evidence type="ECO:0000256" key="1">
    <source>
        <dbReference type="ARBA" id="ARBA00000085"/>
    </source>
</evidence>
<dbReference type="Gene3D" id="3.30.450.20">
    <property type="entry name" value="PAS domain"/>
    <property type="match status" value="2"/>
</dbReference>
<dbReference type="CDD" id="cd00130">
    <property type="entry name" value="PAS"/>
    <property type="match status" value="1"/>
</dbReference>
<evidence type="ECO:0000313" key="20">
    <source>
        <dbReference type="EMBL" id="KXK26616.1"/>
    </source>
</evidence>
<dbReference type="InterPro" id="IPR005467">
    <property type="entry name" value="His_kinase_dom"/>
</dbReference>
<dbReference type="GO" id="GO:0045121">
    <property type="term" value="C:membrane raft"/>
    <property type="evidence" value="ECO:0007669"/>
    <property type="project" value="UniProtKB-SubCell"/>
</dbReference>
<dbReference type="SUPFAM" id="SSF158472">
    <property type="entry name" value="HAMP domain-like"/>
    <property type="match status" value="1"/>
</dbReference>
<dbReference type="InterPro" id="IPR050351">
    <property type="entry name" value="BphY/WalK/GraS-like"/>
</dbReference>
<dbReference type="AlphaFoldDB" id="A0A136LYC6"/>
<dbReference type="Pfam" id="PF00512">
    <property type="entry name" value="HisKA"/>
    <property type="match status" value="1"/>
</dbReference>
<dbReference type="Pfam" id="PF02518">
    <property type="entry name" value="HATPase_c"/>
    <property type="match status" value="1"/>
</dbReference>
<keyword evidence="10 20" id="KW-0418">Kinase</keyword>
<evidence type="ECO:0000259" key="18">
    <source>
        <dbReference type="PROSITE" id="PS50112"/>
    </source>
</evidence>
<dbReference type="GO" id="GO:0000156">
    <property type="term" value="F:phosphorelay response regulator activity"/>
    <property type="evidence" value="ECO:0007669"/>
    <property type="project" value="TreeGrafter"/>
</dbReference>
<dbReference type="PANTHER" id="PTHR42878">
    <property type="entry name" value="TWO-COMPONENT HISTIDINE KINASE"/>
    <property type="match status" value="1"/>
</dbReference>
<dbReference type="GO" id="GO:0006355">
    <property type="term" value="P:regulation of DNA-templated transcription"/>
    <property type="evidence" value="ECO:0007669"/>
    <property type="project" value="InterPro"/>
</dbReference>
<keyword evidence="14 16" id="KW-0472">Membrane</keyword>
<dbReference type="Pfam" id="PF00672">
    <property type="entry name" value="HAMP"/>
    <property type="match status" value="1"/>
</dbReference>
<dbReference type="SUPFAM" id="SSF47384">
    <property type="entry name" value="Homodimeric domain of signal transducing histidine kinase"/>
    <property type="match status" value="1"/>
</dbReference>
<dbReference type="CDD" id="cd06225">
    <property type="entry name" value="HAMP"/>
    <property type="match status" value="1"/>
</dbReference>
<dbReference type="InterPro" id="IPR004358">
    <property type="entry name" value="Sig_transdc_His_kin-like_C"/>
</dbReference>
<evidence type="ECO:0000313" key="21">
    <source>
        <dbReference type="Proteomes" id="UP000070457"/>
    </source>
</evidence>
<feature type="domain" description="Histidine kinase" evidence="17">
    <location>
        <begin position="573"/>
        <end position="797"/>
    </location>
</feature>
<comment type="caution">
    <text evidence="20">The sequence shown here is derived from an EMBL/GenBank/DDBJ whole genome shotgun (WGS) entry which is preliminary data.</text>
</comment>
<dbReference type="InterPro" id="IPR013767">
    <property type="entry name" value="PAS_fold"/>
</dbReference>
<organism evidence="20 21">
    <name type="scientific">candidate division WS6 bacterium OLB20</name>
    <dbReference type="NCBI Taxonomy" id="1617426"/>
    <lineage>
        <taxon>Bacteria</taxon>
        <taxon>Candidatus Dojkabacteria</taxon>
    </lineage>
</organism>
<dbReference type="InterPro" id="IPR003660">
    <property type="entry name" value="HAMP_dom"/>
</dbReference>
<dbReference type="InterPro" id="IPR036097">
    <property type="entry name" value="HisK_dim/P_sf"/>
</dbReference>
<dbReference type="GO" id="GO:0005524">
    <property type="term" value="F:ATP binding"/>
    <property type="evidence" value="ECO:0007669"/>
    <property type="project" value="UniProtKB-KW"/>
</dbReference>
<dbReference type="PATRIC" id="fig|1617426.3.peg.619"/>
<gene>
    <name evidence="20" type="primary">walK</name>
    <name evidence="20" type="ORF">TR69_WS6001000623</name>
</gene>
<dbReference type="PROSITE" id="PS50885">
    <property type="entry name" value="HAMP"/>
    <property type="match status" value="1"/>
</dbReference>
<evidence type="ECO:0000256" key="16">
    <source>
        <dbReference type="SAM" id="Phobius"/>
    </source>
</evidence>
<dbReference type="GO" id="GO:0007234">
    <property type="term" value="P:osmosensory signaling via phosphorelay pathway"/>
    <property type="evidence" value="ECO:0007669"/>
    <property type="project" value="TreeGrafter"/>
</dbReference>
<dbReference type="GO" id="GO:0030295">
    <property type="term" value="F:protein kinase activator activity"/>
    <property type="evidence" value="ECO:0007669"/>
    <property type="project" value="TreeGrafter"/>
</dbReference>
<dbReference type="SMART" id="SM00388">
    <property type="entry name" value="HisKA"/>
    <property type="match status" value="1"/>
</dbReference>
<keyword evidence="15" id="KW-0175">Coiled coil</keyword>
<dbReference type="Proteomes" id="UP000070457">
    <property type="component" value="Unassembled WGS sequence"/>
</dbReference>
<feature type="domain" description="PAS" evidence="18">
    <location>
        <begin position="439"/>
        <end position="516"/>
    </location>
</feature>
<evidence type="ECO:0000256" key="2">
    <source>
        <dbReference type="ARBA" id="ARBA00004236"/>
    </source>
</evidence>
<dbReference type="InterPro" id="IPR003661">
    <property type="entry name" value="HisK_dim/P_dom"/>
</dbReference>
<evidence type="ECO:0000256" key="8">
    <source>
        <dbReference type="ARBA" id="ARBA00022692"/>
    </source>
</evidence>